<dbReference type="Proteomes" id="UP000215224">
    <property type="component" value="Chromosome"/>
</dbReference>
<evidence type="ECO:0000256" key="1">
    <source>
        <dbReference type="SAM" id="Phobius"/>
    </source>
</evidence>
<reference evidence="2 3" key="1">
    <citation type="submission" date="2016-12" db="EMBL/GenBank/DDBJ databases">
        <title>The whole genome sequencing and assembly of Bacillus cohnii DSM 6307T strain.</title>
        <authorList>
            <person name="Lee Y.-J."/>
            <person name="Yi H."/>
            <person name="Bahn Y.-S."/>
            <person name="Kim J.F."/>
            <person name="Lee D.-W."/>
        </authorList>
    </citation>
    <scope>NUCLEOTIDE SEQUENCE [LARGE SCALE GENOMIC DNA]</scope>
    <source>
        <strain evidence="2 3">DSM 6307</strain>
    </source>
</reference>
<dbReference type="AlphaFoldDB" id="A0A223KUA8"/>
<keyword evidence="1" id="KW-0472">Membrane</keyword>
<dbReference type="KEGG" id="bcoh:BC6307_18250"/>
<dbReference type="EMBL" id="CP018866">
    <property type="protein sequence ID" value="AST93060.1"/>
    <property type="molecule type" value="Genomic_DNA"/>
</dbReference>
<dbReference type="STRING" id="1314751.GCA_001591425_00740"/>
<name>A0A223KUA8_9BACI</name>
<dbReference type="InterPro" id="IPR046208">
    <property type="entry name" value="DUF6241"/>
</dbReference>
<gene>
    <name evidence="2" type="ORF">BC6307_18250</name>
</gene>
<feature type="transmembrane region" description="Helical" evidence="1">
    <location>
        <begin position="6"/>
        <end position="26"/>
    </location>
</feature>
<protein>
    <submittedName>
        <fullName evidence="2">Uncharacterized protein</fullName>
    </submittedName>
</protein>
<accession>A0A223KUA8</accession>
<evidence type="ECO:0000313" key="3">
    <source>
        <dbReference type="Proteomes" id="UP000215224"/>
    </source>
</evidence>
<keyword evidence="3" id="KW-1185">Reference proteome</keyword>
<keyword evidence="1" id="KW-1133">Transmembrane helix</keyword>
<dbReference type="Pfam" id="PF19754">
    <property type="entry name" value="DUF6241"/>
    <property type="match status" value="1"/>
</dbReference>
<sequence>MMKGYLKWLAVISLPIILIVISLLFLTDIFTPKSEVQLTVEESEQGAIFLIEEEKEVVEGEFTLDMSEASIQRAIHLMSHQKVKADQKWGAIPLSPERVERLLEIVQLNRDDYAHADVYESILIRWSKQDFSRADHDHNAIWKLQNGTVGKATGLLTAEEEEAFIRKHFKSR</sequence>
<proteinExistence type="predicted"/>
<evidence type="ECO:0000313" key="2">
    <source>
        <dbReference type="EMBL" id="AST93060.1"/>
    </source>
</evidence>
<organism evidence="2 3">
    <name type="scientific">Sutcliffiella cohnii</name>
    <dbReference type="NCBI Taxonomy" id="33932"/>
    <lineage>
        <taxon>Bacteria</taxon>
        <taxon>Bacillati</taxon>
        <taxon>Bacillota</taxon>
        <taxon>Bacilli</taxon>
        <taxon>Bacillales</taxon>
        <taxon>Bacillaceae</taxon>
        <taxon>Sutcliffiella</taxon>
    </lineage>
</organism>
<keyword evidence="1" id="KW-0812">Transmembrane</keyword>